<gene>
    <name evidence="1" type="ORF">HMPREF0381_2817</name>
</gene>
<comment type="caution">
    <text evidence="1">The sequence shown here is derived from an EMBL/GenBank/DDBJ whole genome shotgun (WGS) entry which is preliminary data.</text>
</comment>
<organism evidence="1 2">
    <name type="scientific">Lachnoanaerobaculum saburreum DSM 3986</name>
    <dbReference type="NCBI Taxonomy" id="887325"/>
    <lineage>
        <taxon>Bacteria</taxon>
        <taxon>Bacillati</taxon>
        <taxon>Bacillota</taxon>
        <taxon>Clostridia</taxon>
        <taxon>Lachnospirales</taxon>
        <taxon>Lachnospiraceae</taxon>
        <taxon>Lachnoanaerobaculum</taxon>
    </lineage>
</organism>
<evidence type="ECO:0000313" key="1">
    <source>
        <dbReference type="EMBL" id="EFU75290.1"/>
    </source>
</evidence>
<protein>
    <submittedName>
        <fullName evidence="1">Uncharacterized protein</fullName>
    </submittedName>
</protein>
<dbReference type="AlphaFoldDB" id="E6LS82"/>
<dbReference type="Proteomes" id="UP000003434">
    <property type="component" value="Unassembled WGS sequence"/>
</dbReference>
<sequence>MIIDKNKLYEVYSISDDSFTVGKFIYRDDSIYVFKAFDELGREAGIYTFKKDMVRSFLSDTEYLKKMEVCIRYWEDKNIQNVAMDGIDSETSVENILDYITSSKVIATIMTYSDEDIYTGFVSREGTSFVNIECIDMSNAGIFAKKEIEIENICFIEFNSVENDVLLYAYNQLNN</sequence>
<reference evidence="1 2" key="1">
    <citation type="submission" date="2010-12" db="EMBL/GenBank/DDBJ databases">
        <authorList>
            <person name="Muzny D."/>
            <person name="Qin X."/>
            <person name="Deng J."/>
            <person name="Jiang H."/>
            <person name="Liu Y."/>
            <person name="Qu J."/>
            <person name="Song X.-Z."/>
            <person name="Zhang L."/>
            <person name="Thornton R."/>
            <person name="Coyle M."/>
            <person name="Francisco L."/>
            <person name="Jackson L."/>
            <person name="Javaid M."/>
            <person name="Korchina V."/>
            <person name="Kovar C."/>
            <person name="Mata R."/>
            <person name="Mathew T."/>
            <person name="Ngo R."/>
            <person name="Nguyen L."/>
            <person name="Nguyen N."/>
            <person name="Okwuonu G."/>
            <person name="Ongeri F."/>
            <person name="Pham C."/>
            <person name="Simmons D."/>
            <person name="Wilczek-Boney K."/>
            <person name="Hale W."/>
            <person name="Jakkamsetti A."/>
            <person name="Pham P."/>
            <person name="Ruth R."/>
            <person name="San Lucas F."/>
            <person name="Warren J."/>
            <person name="Zhang J."/>
            <person name="Zhao Z."/>
            <person name="Zhou C."/>
            <person name="Zhu D."/>
            <person name="Lee S."/>
            <person name="Bess C."/>
            <person name="Blankenburg K."/>
            <person name="Forbes L."/>
            <person name="Fu Q."/>
            <person name="Gubbala S."/>
            <person name="Hirani K."/>
            <person name="Jayaseelan J.C."/>
            <person name="Lara F."/>
            <person name="Munidasa M."/>
            <person name="Palculict T."/>
            <person name="Patil S."/>
            <person name="Pu L.-L."/>
            <person name="Saada N."/>
            <person name="Tang L."/>
            <person name="Weissenberger G."/>
            <person name="Zhu Y."/>
            <person name="Hemphill L."/>
            <person name="Shang Y."/>
            <person name="Youmans B."/>
            <person name="Ayvaz T."/>
            <person name="Ross M."/>
            <person name="Santibanez J."/>
            <person name="Aqrawi P."/>
            <person name="Gross S."/>
            <person name="Joshi V."/>
            <person name="Fowler G."/>
            <person name="Nazareth L."/>
            <person name="Reid J."/>
            <person name="Worley K."/>
            <person name="Petrosino J."/>
            <person name="Highlander S."/>
            <person name="Gibbs R."/>
        </authorList>
    </citation>
    <scope>NUCLEOTIDE SEQUENCE [LARGE SCALE GENOMIC DNA]</scope>
    <source>
        <strain evidence="1 2">DSM 3986</strain>
    </source>
</reference>
<evidence type="ECO:0000313" key="2">
    <source>
        <dbReference type="Proteomes" id="UP000003434"/>
    </source>
</evidence>
<accession>E6LS82</accession>
<dbReference type="eggNOG" id="ENOG50336J6">
    <property type="taxonomic scope" value="Bacteria"/>
</dbReference>
<dbReference type="EMBL" id="AEPW01000107">
    <property type="protein sequence ID" value="EFU75290.1"/>
    <property type="molecule type" value="Genomic_DNA"/>
</dbReference>
<name>E6LS82_9FIRM</name>
<proteinExistence type="predicted"/>
<dbReference type="HOGENOM" id="CLU_1501679_0_0_9"/>